<dbReference type="EMBL" id="LRGB01000024">
    <property type="protein sequence ID" value="KZS21708.1"/>
    <property type="molecule type" value="Genomic_DNA"/>
</dbReference>
<evidence type="ECO:0000313" key="2">
    <source>
        <dbReference type="Proteomes" id="UP000076858"/>
    </source>
</evidence>
<dbReference type="PANTHER" id="PTHR41161">
    <property type="entry name" value="PROTEIN NCBP2AS2"/>
    <property type="match status" value="1"/>
</dbReference>
<protein>
    <submittedName>
        <fullName evidence="1">NCBP2-AS2-like protein</fullName>
    </submittedName>
</protein>
<dbReference type="PANTHER" id="PTHR41161:SF1">
    <property type="entry name" value="PROTEIN NCBP2AS2"/>
    <property type="match status" value="1"/>
</dbReference>
<keyword evidence="2" id="KW-1185">Reference proteome</keyword>
<dbReference type="InterPro" id="IPR042407">
    <property type="entry name" value="NCBP2-AS2"/>
</dbReference>
<sequence>MVFRHLFNYLANNPQLIEKLSDSYPVRRAAQLTVYAYHKSKALGEGAIQDGFKQGVQRLDSFTGKFKEELEKGMKEINKNSKKP</sequence>
<reference evidence="1 2" key="1">
    <citation type="submission" date="2016-03" db="EMBL/GenBank/DDBJ databases">
        <title>EvidentialGene: Evidence-directed Construction of Genes on Genomes.</title>
        <authorList>
            <person name="Gilbert D.G."/>
            <person name="Choi J.-H."/>
            <person name="Mockaitis K."/>
            <person name="Colbourne J."/>
            <person name="Pfrender M."/>
        </authorList>
    </citation>
    <scope>NUCLEOTIDE SEQUENCE [LARGE SCALE GENOMIC DNA]</scope>
    <source>
        <strain evidence="1 2">Xinb3</strain>
        <tissue evidence="1">Complete organism</tissue>
    </source>
</reference>
<proteinExistence type="predicted"/>
<evidence type="ECO:0000313" key="1">
    <source>
        <dbReference type="EMBL" id="KZS21708.1"/>
    </source>
</evidence>
<gene>
    <name evidence="1" type="ORF">APZ42_011709</name>
</gene>
<accession>A0A162SXB2</accession>
<comment type="caution">
    <text evidence="1">The sequence shown here is derived from an EMBL/GenBank/DDBJ whole genome shotgun (WGS) entry which is preliminary data.</text>
</comment>
<dbReference type="Proteomes" id="UP000076858">
    <property type="component" value="Unassembled WGS sequence"/>
</dbReference>
<dbReference type="STRING" id="35525.A0A162SXB2"/>
<name>A0A162SXB2_9CRUS</name>
<dbReference type="AlphaFoldDB" id="A0A162SXB2"/>
<organism evidence="1 2">
    <name type="scientific">Daphnia magna</name>
    <dbReference type="NCBI Taxonomy" id="35525"/>
    <lineage>
        <taxon>Eukaryota</taxon>
        <taxon>Metazoa</taxon>
        <taxon>Ecdysozoa</taxon>
        <taxon>Arthropoda</taxon>
        <taxon>Crustacea</taxon>
        <taxon>Branchiopoda</taxon>
        <taxon>Diplostraca</taxon>
        <taxon>Cladocera</taxon>
        <taxon>Anomopoda</taxon>
        <taxon>Daphniidae</taxon>
        <taxon>Daphnia</taxon>
    </lineage>
</organism>